<feature type="transmembrane region" description="Helical" evidence="1">
    <location>
        <begin position="102"/>
        <end position="122"/>
    </location>
</feature>
<dbReference type="Proteomes" id="UP000254176">
    <property type="component" value="Unassembled WGS sequence"/>
</dbReference>
<feature type="transmembrane region" description="Helical" evidence="1">
    <location>
        <begin position="134"/>
        <end position="158"/>
    </location>
</feature>
<feature type="transmembrane region" description="Helical" evidence="1">
    <location>
        <begin position="17"/>
        <end position="40"/>
    </location>
</feature>
<feature type="transmembrane region" description="Helical" evidence="1">
    <location>
        <begin position="46"/>
        <end position="67"/>
    </location>
</feature>
<evidence type="ECO:0000313" key="2">
    <source>
        <dbReference type="EMBL" id="SUA18450.1"/>
    </source>
</evidence>
<evidence type="ECO:0000313" key="3">
    <source>
        <dbReference type="Proteomes" id="UP000254176"/>
    </source>
</evidence>
<keyword evidence="1" id="KW-1133">Transmembrane helix</keyword>
<keyword evidence="1" id="KW-0812">Transmembrane</keyword>
<accession>A0A378VN97</accession>
<reference evidence="2 3" key="1">
    <citation type="submission" date="2018-06" db="EMBL/GenBank/DDBJ databases">
        <authorList>
            <consortium name="Pathogen Informatics"/>
            <person name="Doyle S."/>
        </authorList>
    </citation>
    <scope>NUCLEOTIDE SEQUENCE [LARGE SCALE GENOMIC DNA]</scope>
    <source>
        <strain evidence="2 3">NCTC8554</strain>
    </source>
</reference>
<evidence type="ECO:0000256" key="1">
    <source>
        <dbReference type="SAM" id="Phobius"/>
    </source>
</evidence>
<sequence>MNDHIVQIIRRFGLGRIFFYSYSKSSIIIFSSYVVYYIIYNYQFNYLSLLIYLLPMLCSIYMIIFFLRKTREILTIYQRKKFLNSIFSSRVEIIIGSKKRKLGISSFYLLNLLWLIWCLMIYREQVRLNNLTLFLSFIFSLFFLLYNFVLFLNVYVNFFKLREAQYGK</sequence>
<protein>
    <submittedName>
        <fullName evidence="2">Uncharacterized protein</fullName>
    </submittedName>
</protein>
<organism evidence="2 3">
    <name type="scientific">Neisseria meningitidis</name>
    <dbReference type="NCBI Taxonomy" id="487"/>
    <lineage>
        <taxon>Bacteria</taxon>
        <taxon>Pseudomonadati</taxon>
        <taxon>Pseudomonadota</taxon>
        <taxon>Betaproteobacteria</taxon>
        <taxon>Neisseriales</taxon>
        <taxon>Neisseriaceae</taxon>
        <taxon>Neisseria</taxon>
    </lineage>
</organism>
<dbReference type="AlphaFoldDB" id="A0A378VN97"/>
<keyword evidence="1" id="KW-0472">Membrane</keyword>
<gene>
    <name evidence="2" type="ORF">NCTC8554_00128</name>
</gene>
<proteinExistence type="predicted"/>
<dbReference type="EMBL" id="UGRP01000001">
    <property type="protein sequence ID" value="SUA18450.1"/>
    <property type="molecule type" value="Genomic_DNA"/>
</dbReference>
<name>A0A378VN97_NEIME</name>